<evidence type="ECO:0000256" key="1">
    <source>
        <dbReference type="SAM" id="MobiDB-lite"/>
    </source>
</evidence>
<feature type="compositionally biased region" description="Basic and acidic residues" evidence="1">
    <location>
        <begin position="87"/>
        <end position="107"/>
    </location>
</feature>
<keyword evidence="3" id="KW-1185">Reference proteome</keyword>
<dbReference type="VEuPathDB" id="VectorBase:ACUA018032"/>
<name>A0A182MGY4_9DIPT</name>
<evidence type="ECO:0000313" key="3">
    <source>
        <dbReference type="Proteomes" id="UP000075883"/>
    </source>
</evidence>
<feature type="region of interest" description="Disordered" evidence="1">
    <location>
        <begin position="83"/>
        <end position="160"/>
    </location>
</feature>
<dbReference type="EnsemblMetazoa" id="ACUA018032-RA">
    <property type="protein sequence ID" value="ACUA018032-PA"/>
    <property type="gene ID" value="ACUA018032"/>
</dbReference>
<feature type="compositionally biased region" description="Low complexity" evidence="1">
    <location>
        <begin position="126"/>
        <end position="135"/>
    </location>
</feature>
<sequence>MPSKQSSHRHTSSPKISDPSEPMLLLESIESVRIRREPPGPVCCDAASIFFASSASMRDRGRLLLDENRLTILLRVYSSDGFPGTDPRFRSGSDRCHSSSDSEERESLVPPGTVRNRSEPAGTKDPMVPTVPMVPDGSDGSGRFRTAPDGSERFQTIPDGSRRFDCTYPPELVPIFVGPFRNQFRLVLKFTHHYYIQVTEAGNGSPFEEVDYHNTNRMIRVTGQENAANAPAQKCEIVNLFAFDISDASQYYTGHTNLRDPFLCRVQLPRDIAPSPVPP</sequence>
<accession>A0A182MGY4</accession>
<protein>
    <submittedName>
        <fullName evidence="2">Uncharacterized protein</fullName>
    </submittedName>
</protein>
<reference evidence="2" key="2">
    <citation type="submission" date="2020-05" db="UniProtKB">
        <authorList>
            <consortium name="EnsemblMetazoa"/>
        </authorList>
    </citation>
    <scope>IDENTIFICATION</scope>
    <source>
        <strain evidence="2">A-37</strain>
    </source>
</reference>
<dbReference type="EMBL" id="AXCM01001767">
    <property type="status" value="NOT_ANNOTATED_CDS"/>
    <property type="molecule type" value="Genomic_DNA"/>
</dbReference>
<feature type="region of interest" description="Disordered" evidence="1">
    <location>
        <begin position="1"/>
        <end position="23"/>
    </location>
</feature>
<reference evidence="3" key="1">
    <citation type="submission" date="2013-09" db="EMBL/GenBank/DDBJ databases">
        <title>The Genome Sequence of Anopheles culicifacies species A.</title>
        <authorList>
            <consortium name="The Broad Institute Genomics Platform"/>
            <person name="Neafsey D.E."/>
            <person name="Besansky N."/>
            <person name="Howell P."/>
            <person name="Walton C."/>
            <person name="Young S.K."/>
            <person name="Zeng Q."/>
            <person name="Gargeya S."/>
            <person name="Fitzgerald M."/>
            <person name="Haas B."/>
            <person name="Abouelleil A."/>
            <person name="Allen A.W."/>
            <person name="Alvarado L."/>
            <person name="Arachchi H.M."/>
            <person name="Berlin A.M."/>
            <person name="Chapman S.B."/>
            <person name="Gainer-Dewar J."/>
            <person name="Goldberg J."/>
            <person name="Griggs A."/>
            <person name="Gujja S."/>
            <person name="Hansen M."/>
            <person name="Howarth C."/>
            <person name="Imamovic A."/>
            <person name="Ireland A."/>
            <person name="Larimer J."/>
            <person name="McCowan C."/>
            <person name="Murphy C."/>
            <person name="Pearson M."/>
            <person name="Poon T.W."/>
            <person name="Priest M."/>
            <person name="Roberts A."/>
            <person name="Saif S."/>
            <person name="Shea T."/>
            <person name="Sisk P."/>
            <person name="Sykes S."/>
            <person name="Wortman J."/>
            <person name="Nusbaum C."/>
            <person name="Birren B."/>
        </authorList>
    </citation>
    <scope>NUCLEOTIDE SEQUENCE [LARGE SCALE GENOMIC DNA]</scope>
    <source>
        <strain evidence="3">A-37</strain>
    </source>
</reference>
<evidence type="ECO:0000313" key="2">
    <source>
        <dbReference type="EnsemblMetazoa" id="ACUA018032-PA"/>
    </source>
</evidence>
<dbReference type="Proteomes" id="UP000075883">
    <property type="component" value="Unassembled WGS sequence"/>
</dbReference>
<feature type="compositionally biased region" description="Basic residues" evidence="1">
    <location>
        <begin position="1"/>
        <end position="12"/>
    </location>
</feature>
<proteinExistence type="predicted"/>
<dbReference type="AlphaFoldDB" id="A0A182MGY4"/>
<organism evidence="2 3">
    <name type="scientific">Anopheles culicifacies</name>
    <dbReference type="NCBI Taxonomy" id="139723"/>
    <lineage>
        <taxon>Eukaryota</taxon>
        <taxon>Metazoa</taxon>
        <taxon>Ecdysozoa</taxon>
        <taxon>Arthropoda</taxon>
        <taxon>Hexapoda</taxon>
        <taxon>Insecta</taxon>
        <taxon>Pterygota</taxon>
        <taxon>Neoptera</taxon>
        <taxon>Endopterygota</taxon>
        <taxon>Diptera</taxon>
        <taxon>Nematocera</taxon>
        <taxon>Culicoidea</taxon>
        <taxon>Culicidae</taxon>
        <taxon>Anophelinae</taxon>
        <taxon>Anopheles</taxon>
        <taxon>culicifacies species complex</taxon>
    </lineage>
</organism>